<sequence>MKRRPAVERRARELTLKAHLLESQFDLPLFERSPNGRLKTL</sequence>
<organism evidence="1 2">
    <name type="scientific">Pyrinomonas methylaliphatogenes</name>
    <dbReference type="NCBI Taxonomy" id="454194"/>
    <lineage>
        <taxon>Bacteria</taxon>
        <taxon>Pseudomonadati</taxon>
        <taxon>Acidobacteriota</taxon>
        <taxon>Blastocatellia</taxon>
        <taxon>Blastocatellales</taxon>
        <taxon>Pyrinomonadaceae</taxon>
        <taxon>Pyrinomonas</taxon>
    </lineage>
</organism>
<keyword evidence="2" id="KW-1185">Reference proteome</keyword>
<reference evidence="1 2" key="2">
    <citation type="submission" date="2015-01" db="EMBL/GenBank/DDBJ databases">
        <title>Complete genome sequence of Pyrinomonas methylaliphatogenes type strain K22T.</title>
        <authorList>
            <person name="Lee K.C.Y."/>
            <person name="Power J.F."/>
            <person name="Dunfield P.F."/>
            <person name="Morgan X.C."/>
            <person name="Huttenhower C."/>
            <person name="Stott M.B."/>
        </authorList>
    </citation>
    <scope>NUCLEOTIDE SEQUENCE [LARGE SCALE GENOMIC DNA]</scope>
    <source>
        <strain evidence="1 2">K22</strain>
    </source>
</reference>
<reference evidence="1 2" key="1">
    <citation type="submission" date="2013-12" db="EMBL/GenBank/DDBJ databases">
        <authorList>
            <person name="Stott M."/>
        </authorList>
    </citation>
    <scope>NUCLEOTIDE SEQUENCE [LARGE SCALE GENOMIC DNA]</scope>
    <source>
        <strain evidence="1 2">K22</strain>
    </source>
</reference>
<dbReference type="STRING" id="454194.PYK22_02464"/>
<evidence type="ECO:0000313" key="1">
    <source>
        <dbReference type="EMBL" id="CDM66434.1"/>
    </source>
</evidence>
<gene>
    <name evidence="1" type="ORF">PYK22_02464</name>
</gene>
<dbReference type="AlphaFoldDB" id="A0A0B6X1J3"/>
<accession>A0A0B6X1J3</accession>
<proteinExistence type="predicted"/>
<evidence type="ECO:0000313" key="2">
    <source>
        <dbReference type="Proteomes" id="UP000031518"/>
    </source>
</evidence>
<name>A0A0B6X1J3_9BACT</name>
<protein>
    <submittedName>
        <fullName evidence="1">Uncharacterized protein</fullName>
    </submittedName>
</protein>
<dbReference type="EMBL" id="CBXV010000008">
    <property type="protein sequence ID" value="CDM66434.1"/>
    <property type="molecule type" value="Genomic_DNA"/>
</dbReference>
<dbReference type="Proteomes" id="UP000031518">
    <property type="component" value="Unassembled WGS sequence"/>
</dbReference>